<evidence type="ECO:0000256" key="2">
    <source>
        <dbReference type="ARBA" id="ARBA00022737"/>
    </source>
</evidence>
<dbReference type="SMART" id="SM00717">
    <property type="entry name" value="SANT"/>
    <property type="match status" value="2"/>
</dbReference>
<evidence type="ECO:0000256" key="3">
    <source>
        <dbReference type="ARBA" id="ARBA00023015"/>
    </source>
</evidence>
<dbReference type="OrthoDB" id="2143914at2759"/>
<evidence type="ECO:0000259" key="8">
    <source>
        <dbReference type="PROSITE" id="PS50090"/>
    </source>
</evidence>
<keyword evidence="3" id="KW-0805">Transcription regulation</keyword>
<comment type="subcellular location">
    <subcellularLocation>
        <location evidence="1">Nucleus</location>
    </subcellularLocation>
</comment>
<evidence type="ECO:0000256" key="1">
    <source>
        <dbReference type="ARBA" id="ARBA00004123"/>
    </source>
</evidence>
<dbReference type="CDD" id="cd00167">
    <property type="entry name" value="SANT"/>
    <property type="match status" value="2"/>
</dbReference>
<proteinExistence type="predicted"/>
<dbReference type="SUPFAM" id="SSF46689">
    <property type="entry name" value="Homeodomain-like"/>
    <property type="match status" value="1"/>
</dbReference>
<feature type="domain" description="HTH myb-type" evidence="9">
    <location>
        <begin position="37"/>
        <end position="85"/>
    </location>
</feature>
<dbReference type="PANTHER" id="PTHR45614:SF25">
    <property type="entry name" value="MYB PROTEIN"/>
    <property type="match status" value="1"/>
</dbReference>
<dbReference type="InterPro" id="IPR001005">
    <property type="entry name" value="SANT/Myb"/>
</dbReference>
<dbReference type="Gene3D" id="1.10.10.60">
    <property type="entry name" value="Homeodomain-like"/>
    <property type="match status" value="2"/>
</dbReference>
<dbReference type="GO" id="GO:0000981">
    <property type="term" value="F:DNA-binding transcription factor activity, RNA polymerase II-specific"/>
    <property type="evidence" value="ECO:0007669"/>
    <property type="project" value="TreeGrafter"/>
</dbReference>
<evidence type="ECO:0000256" key="7">
    <source>
        <dbReference type="SAM" id="MobiDB-lite"/>
    </source>
</evidence>
<name>A0A9Q1GY34_9CARY</name>
<protein>
    <submittedName>
        <fullName evidence="10">Uncharacterized protein</fullName>
    </submittedName>
</protein>
<dbReference type="GO" id="GO:0005634">
    <property type="term" value="C:nucleus"/>
    <property type="evidence" value="ECO:0007669"/>
    <property type="project" value="UniProtKB-SubCell"/>
</dbReference>
<dbReference type="PANTHER" id="PTHR45614">
    <property type="entry name" value="MYB PROTEIN-RELATED"/>
    <property type="match status" value="1"/>
</dbReference>
<accession>A0A9Q1GY34</accession>
<dbReference type="PROSITE" id="PS51294">
    <property type="entry name" value="HTH_MYB"/>
    <property type="match status" value="2"/>
</dbReference>
<keyword evidence="5" id="KW-0804">Transcription</keyword>
<dbReference type="Proteomes" id="UP001153076">
    <property type="component" value="Unassembled WGS sequence"/>
</dbReference>
<gene>
    <name evidence="10" type="ORF">Cgig2_019946</name>
</gene>
<dbReference type="GO" id="GO:0000978">
    <property type="term" value="F:RNA polymerase II cis-regulatory region sequence-specific DNA binding"/>
    <property type="evidence" value="ECO:0007669"/>
    <property type="project" value="TreeGrafter"/>
</dbReference>
<feature type="region of interest" description="Disordered" evidence="7">
    <location>
        <begin position="369"/>
        <end position="388"/>
    </location>
</feature>
<keyword evidence="4" id="KW-0238">DNA-binding</keyword>
<reference evidence="10" key="1">
    <citation type="submission" date="2022-04" db="EMBL/GenBank/DDBJ databases">
        <title>Carnegiea gigantea Genome sequencing and assembly v2.</title>
        <authorList>
            <person name="Copetti D."/>
            <person name="Sanderson M.J."/>
            <person name="Burquez A."/>
            <person name="Wojciechowski M.F."/>
        </authorList>
    </citation>
    <scope>NUCLEOTIDE SEQUENCE</scope>
    <source>
        <strain evidence="10">SGP5-SGP5p</strain>
        <tissue evidence="10">Aerial part</tissue>
    </source>
</reference>
<evidence type="ECO:0000313" key="10">
    <source>
        <dbReference type="EMBL" id="KAJ8427527.1"/>
    </source>
</evidence>
<dbReference type="EMBL" id="JAKOGI010001134">
    <property type="protein sequence ID" value="KAJ8427527.1"/>
    <property type="molecule type" value="Genomic_DNA"/>
</dbReference>
<dbReference type="InterPro" id="IPR009057">
    <property type="entry name" value="Homeodomain-like_sf"/>
</dbReference>
<keyword evidence="2" id="KW-0677">Repeat</keyword>
<feature type="domain" description="Myb-like" evidence="8">
    <location>
        <begin position="86"/>
        <end position="136"/>
    </location>
</feature>
<organism evidence="10 11">
    <name type="scientific">Carnegiea gigantea</name>
    <dbReference type="NCBI Taxonomy" id="171969"/>
    <lineage>
        <taxon>Eukaryota</taxon>
        <taxon>Viridiplantae</taxon>
        <taxon>Streptophyta</taxon>
        <taxon>Embryophyta</taxon>
        <taxon>Tracheophyta</taxon>
        <taxon>Spermatophyta</taxon>
        <taxon>Magnoliopsida</taxon>
        <taxon>eudicotyledons</taxon>
        <taxon>Gunneridae</taxon>
        <taxon>Pentapetalae</taxon>
        <taxon>Caryophyllales</taxon>
        <taxon>Cactineae</taxon>
        <taxon>Cactaceae</taxon>
        <taxon>Cactoideae</taxon>
        <taxon>Echinocereeae</taxon>
        <taxon>Carnegiea</taxon>
    </lineage>
</organism>
<sequence length="425" mass="46000">MTTEDANDFTLPDADALGSPGGEVDADAGASAAPAGRVRGPWSPDEDAILTELVGKFGARNWSLIARGIPGRSGKSCRLRWCNQLDPSVKRKPFSEEEDQIIIAAHAVHGNKWAVIAKLLPGRTDNAIKNHWNSTLRRRYDLSKLTGDGSIDKSKASSEETLSGETNSFRTFEGRQEVNLVANQFYQCGYEAPLNESLIQPQMQPLPIMLVNHHAVEHQPIVAQAPEATKQHTISRPVARVGAFNVYRPSSNSTSNYSTSAGPLPKPVPVQGPLVHAFQPDLDIAKFLDTVESEPIIPLRCGHGCCSSPNPSRAGPSRSSLLGPEFIDYEEPCSFSSHELASIATDLNNIAWIKSGLDNSFAGRMEPPTQRIDSPGTSGGIGNSGQNNLRFEEGRTKLMGMMTEVLPTRMPRQTVTLPAEVEGLS</sequence>
<feature type="domain" description="Myb-like" evidence="8">
    <location>
        <begin position="39"/>
        <end position="85"/>
    </location>
</feature>
<dbReference type="Pfam" id="PF00249">
    <property type="entry name" value="Myb_DNA-binding"/>
    <property type="match status" value="2"/>
</dbReference>
<comment type="caution">
    <text evidence="10">The sequence shown here is derived from an EMBL/GenBank/DDBJ whole genome shotgun (WGS) entry which is preliminary data.</text>
</comment>
<evidence type="ECO:0000313" key="11">
    <source>
        <dbReference type="Proteomes" id="UP001153076"/>
    </source>
</evidence>
<keyword evidence="6" id="KW-0539">Nucleus</keyword>
<evidence type="ECO:0000259" key="9">
    <source>
        <dbReference type="PROSITE" id="PS51294"/>
    </source>
</evidence>
<feature type="compositionally biased region" description="Low complexity" evidence="7">
    <location>
        <begin position="27"/>
        <end position="41"/>
    </location>
</feature>
<dbReference type="PROSITE" id="PS50090">
    <property type="entry name" value="MYB_LIKE"/>
    <property type="match status" value="2"/>
</dbReference>
<feature type="region of interest" description="Disordered" evidence="7">
    <location>
        <begin position="1"/>
        <end position="41"/>
    </location>
</feature>
<evidence type="ECO:0000256" key="4">
    <source>
        <dbReference type="ARBA" id="ARBA00023125"/>
    </source>
</evidence>
<dbReference type="InterPro" id="IPR017930">
    <property type="entry name" value="Myb_dom"/>
</dbReference>
<dbReference type="AlphaFoldDB" id="A0A9Q1GY34"/>
<dbReference type="InterPro" id="IPR050560">
    <property type="entry name" value="MYB_TF"/>
</dbReference>
<evidence type="ECO:0000256" key="5">
    <source>
        <dbReference type="ARBA" id="ARBA00023163"/>
    </source>
</evidence>
<evidence type="ECO:0000256" key="6">
    <source>
        <dbReference type="ARBA" id="ARBA00023242"/>
    </source>
</evidence>
<dbReference type="FunFam" id="1.10.10.60:FF:000060">
    <property type="entry name" value="MYB transcription factor"/>
    <property type="match status" value="1"/>
</dbReference>
<feature type="domain" description="HTH myb-type" evidence="9">
    <location>
        <begin position="86"/>
        <end position="140"/>
    </location>
</feature>
<dbReference type="FunFam" id="1.10.10.60:FF:000344">
    <property type="entry name" value="Transcription factor MYB44"/>
    <property type="match status" value="1"/>
</dbReference>
<keyword evidence="11" id="KW-1185">Reference proteome</keyword>